<feature type="transmembrane region" description="Helical" evidence="1">
    <location>
        <begin position="87"/>
        <end position="107"/>
    </location>
</feature>
<dbReference type="CDD" id="cd07302">
    <property type="entry name" value="CHD"/>
    <property type="match status" value="1"/>
</dbReference>
<organism evidence="3 4">
    <name type="scientific">Prymnesium parvum</name>
    <name type="common">Toxic golden alga</name>
    <dbReference type="NCBI Taxonomy" id="97485"/>
    <lineage>
        <taxon>Eukaryota</taxon>
        <taxon>Haptista</taxon>
        <taxon>Haptophyta</taxon>
        <taxon>Prymnesiophyceae</taxon>
        <taxon>Prymnesiales</taxon>
        <taxon>Prymnesiaceae</taxon>
        <taxon>Prymnesium</taxon>
    </lineage>
</organism>
<name>A0AB34IIE1_PRYPA</name>
<comment type="caution">
    <text evidence="3">The sequence shown here is derived from an EMBL/GenBank/DDBJ whole genome shotgun (WGS) entry which is preliminary data.</text>
</comment>
<keyword evidence="4" id="KW-1185">Reference proteome</keyword>
<dbReference type="InterPro" id="IPR001054">
    <property type="entry name" value="A/G_cyclase"/>
</dbReference>
<dbReference type="AlphaFoldDB" id="A0AB34IIE1"/>
<protein>
    <recommendedName>
        <fullName evidence="2">Guanylate cyclase domain-containing protein</fullName>
    </recommendedName>
</protein>
<evidence type="ECO:0000259" key="2">
    <source>
        <dbReference type="PROSITE" id="PS50125"/>
    </source>
</evidence>
<dbReference type="Proteomes" id="UP001515480">
    <property type="component" value="Unassembled WGS sequence"/>
</dbReference>
<keyword evidence="1" id="KW-0472">Membrane</keyword>
<dbReference type="PANTHER" id="PTHR43336:SF3">
    <property type="entry name" value="GUANYLATE CYCLASE DOMAIN-CONTAINING PROTEIN"/>
    <property type="match status" value="1"/>
</dbReference>
<dbReference type="PROSITE" id="PS50125">
    <property type="entry name" value="GUANYLATE_CYCLASE_2"/>
    <property type="match status" value="1"/>
</dbReference>
<keyword evidence="1" id="KW-1133">Transmembrane helix</keyword>
<dbReference type="EMBL" id="JBGBPQ010000025">
    <property type="protein sequence ID" value="KAL1499282.1"/>
    <property type="molecule type" value="Genomic_DNA"/>
</dbReference>
<sequence>MAMSEDVLFRDAEVIQPPDELYADSKNRNIYGHVAAPRFIACAEDIWLAKQLEVVEEKEDNSDALNLRARADAAFRKKALDVLDHPAFLIFFAFATFWALFADDVVYVIKGSKGVDIPFAWISFIFMGIFSIEQCVRTYLDPPYACSFFWWIDIAGTGSMFNSILPIMIGCQVGSTASLGPLLLSRLGRIMRLFRVIRVVKVLQKCFKRKVESEEEGEKAKEAPPSAVGKRLNELIIKEVILMTLALMFISPNLSVDEEDRGREVTFRQLVSGFNYSSFPAQLASYEATGEEFSDSQLLHVKIDGKRAMHDFFWPRTLSEFPDCFMGQDDPAIGCPGNVSELRCSFLEKYTFQGHVVIWNNSIQQRQQALKNILLTVFLIAVLFVMFTGLSNDVTSLVVRPIESMVDIVHKLAQNPTLQLEGQSKSKYETEAVRVALAKIVGLMQLGFGGAGHEIISANLANSESAQLDLMIRGKKKECAYGFCDIRQFTDTVECLQDQVMLFTNSVSEIIHQACNDNKGEPNKNIGDAFLIVWRPKSMHDHTKIVDGALTSFRRCVREVASSQTLQLVTNVEAIHKKFGRDKYRTKIGFGLHFGWSVEGPVGSPKKIDCSYLSPEVKISDRLEAATKIYSSNILMSGQFYDLLSDHIKVGIRLIDHITLKGGHKPFRVYADDRSNLWLKMNPRLIEIYGAEAAYEQFSKTFHEGIDAFIKGDWPTAQQKLEGAADFCPEDTPTRLLMKEMKSRSIDPSIPTAPVDWKGYHDSDV</sequence>
<feature type="transmembrane region" description="Helical" evidence="1">
    <location>
        <begin position="119"/>
        <end position="140"/>
    </location>
</feature>
<feature type="transmembrane region" description="Helical" evidence="1">
    <location>
        <begin position="373"/>
        <end position="390"/>
    </location>
</feature>
<dbReference type="InterPro" id="IPR029787">
    <property type="entry name" value="Nucleotide_cyclase"/>
</dbReference>
<dbReference type="PANTHER" id="PTHR43336">
    <property type="entry name" value="OXYGEN SENSOR HISTIDINE KINASE RESPONSE REGULATOR DEVS/DOSS"/>
    <property type="match status" value="1"/>
</dbReference>
<dbReference type="Pfam" id="PF00211">
    <property type="entry name" value="Guanylate_cyc"/>
    <property type="match status" value="1"/>
</dbReference>
<reference evidence="3 4" key="1">
    <citation type="journal article" date="2024" name="Science">
        <title>Giant polyketide synthase enzymes in the biosynthesis of giant marine polyether toxins.</title>
        <authorList>
            <person name="Fallon T.R."/>
            <person name="Shende V.V."/>
            <person name="Wierzbicki I.H."/>
            <person name="Pendleton A.L."/>
            <person name="Watervoot N.F."/>
            <person name="Auber R.P."/>
            <person name="Gonzalez D.J."/>
            <person name="Wisecaver J.H."/>
            <person name="Moore B.S."/>
        </authorList>
    </citation>
    <scope>NUCLEOTIDE SEQUENCE [LARGE SCALE GENOMIC DNA]</scope>
    <source>
        <strain evidence="3 4">12B1</strain>
    </source>
</reference>
<dbReference type="GO" id="GO:0009190">
    <property type="term" value="P:cyclic nucleotide biosynthetic process"/>
    <property type="evidence" value="ECO:0007669"/>
    <property type="project" value="InterPro"/>
</dbReference>
<evidence type="ECO:0000313" key="3">
    <source>
        <dbReference type="EMBL" id="KAL1499282.1"/>
    </source>
</evidence>
<feature type="transmembrane region" description="Helical" evidence="1">
    <location>
        <begin position="160"/>
        <end position="184"/>
    </location>
</feature>
<dbReference type="Gene3D" id="3.30.70.1230">
    <property type="entry name" value="Nucleotide cyclase"/>
    <property type="match status" value="1"/>
</dbReference>
<dbReference type="GO" id="GO:0035556">
    <property type="term" value="P:intracellular signal transduction"/>
    <property type="evidence" value="ECO:0007669"/>
    <property type="project" value="InterPro"/>
</dbReference>
<keyword evidence="1" id="KW-0812">Transmembrane</keyword>
<dbReference type="SUPFAM" id="SSF55073">
    <property type="entry name" value="Nucleotide cyclase"/>
    <property type="match status" value="1"/>
</dbReference>
<accession>A0AB34IIE1</accession>
<evidence type="ECO:0000313" key="4">
    <source>
        <dbReference type="Proteomes" id="UP001515480"/>
    </source>
</evidence>
<dbReference type="SUPFAM" id="SSF81324">
    <property type="entry name" value="Voltage-gated potassium channels"/>
    <property type="match status" value="1"/>
</dbReference>
<gene>
    <name evidence="3" type="ORF">AB1Y20_011491</name>
</gene>
<dbReference type="Gene3D" id="1.10.287.70">
    <property type="match status" value="1"/>
</dbReference>
<feature type="domain" description="Guanylate cyclase" evidence="2">
    <location>
        <begin position="480"/>
        <end position="624"/>
    </location>
</feature>
<proteinExistence type="predicted"/>
<evidence type="ECO:0000256" key="1">
    <source>
        <dbReference type="SAM" id="Phobius"/>
    </source>
</evidence>